<dbReference type="Pfam" id="PF03610">
    <property type="entry name" value="EIIA-man"/>
    <property type="match status" value="1"/>
</dbReference>
<dbReference type="Gene3D" id="3.40.50.510">
    <property type="entry name" value="Phosphotransferase system, mannose-type IIA component"/>
    <property type="match status" value="1"/>
</dbReference>
<reference evidence="4" key="1">
    <citation type="submission" date="2015-04" db="EMBL/GenBank/DDBJ databases">
        <title>Physiological reanalysis, assessment of diazotrophy, and genome sequences of multiple isolates of Streptomyces thermoautotrophicus.</title>
        <authorList>
            <person name="MacKellar D.C."/>
            <person name="Lieber L."/>
            <person name="Norman J."/>
            <person name="Bolger A."/>
            <person name="Tobin C."/>
            <person name="Murray J.W."/>
            <person name="Chang R."/>
            <person name="Ford T."/>
            <person name="Nguyen P.Q."/>
            <person name="Woodward J."/>
            <person name="Permingeat H."/>
            <person name="Joshi N.S."/>
            <person name="Silver P.A."/>
            <person name="Usadel B."/>
            <person name="Rutherford A.W."/>
            <person name="Friesen M."/>
            <person name="Prell J."/>
        </authorList>
    </citation>
    <scope>NUCLEOTIDE SEQUENCE [LARGE SCALE GENOMIC DNA]</scope>
    <source>
        <strain evidence="4">H1</strain>
    </source>
</reference>
<dbReference type="GO" id="GO:0016020">
    <property type="term" value="C:membrane"/>
    <property type="evidence" value="ECO:0007669"/>
    <property type="project" value="InterPro"/>
</dbReference>
<dbReference type="SUPFAM" id="SSF53062">
    <property type="entry name" value="PTS system fructose IIA component-like"/>
    <property type="match status" value="1"/>
</dbReference>
<protein>
    <submittedName>
        <fullName evidence="3">Phosphoenolpyruvate-dihydroxyacetone phosphotransferase</fullName>
        <ecNumber evidence="3">2.7.1.121</ecNumber>
    </submittedName>
</protein>
<dbReference type="GO" id="GO:0009401">
    <property type="term" value="P:phosphoenolpyruvate-dependent sugar phosphotransferase system"/>
    <property type="evidence" value="ECO:0007669"/>
    <property type="project" value="InterPro"/>
</dbReference>
<evidence type="ECO:0000313" key="3">
    <source>
        <dbReference type="EMBL" id="KWW98800.1"/>
    </source>
</evidence>
<dbReference type="AlphaFoldDB" id="A0A132MLS3"/>
<dbReference type="PATRIC" id="fig|1469144.10.peg.524"/>
<dbReference type="InterPro" id="IPR036662">
    <property type="entry name" value="PTS_EIIA_man-typ_sf"/>
</dbReference>
<evidence type="ECO:0000313" key="4">
    <source>
        <dbReference type="Proteomes" id="UP000070188"/>
    </source>
</evidence>
<dbReference type="PANTHER" id="PTHR38594">
    <property type="entry name" value="PEP-DEPENDENT DIHYDROXYACETONE KINASE, PHOSPHORYL DONOR SUBUNIT DHAM"/>
    <property type="match status" value="1"/>
</dbReference>
<feature type="domain" description="PTS EIIA type-4" evidence="2">
    <location>
        <begin position="12"/>
        <end position="142"/>
    </location>
</feature>
<dbReference type="EMBL" id="LAXD01000001">
    <property type="protein sequence ID" value="KWW98800.1"/>
    <property type="molecule type" value="Genomic_DNA"/>
</dbReference>
<keyword evidence="4" id="KW-1185">Reference proteome</keyword>
<dbReference type="Proteomes" id="UP000070188">
    <property type="component" value="Unassembled WGS sequence"/>
</dbReference>
<name>A0A132MLS3_9ACTN</name>
<dbReference type="InterPro" id="IPR004701">
    <property type="entry name" value="PTS_EIIA_man-typ"/>
</dbReference>
<gene>
    <name evidence="3" type="ORF">LI90_429</name>
</gene>
<comment type="caution">
    <text evidence="3">The sequence shown here is derived from an EMBL/GenBank/DDBJ whole genome shotgun (WGS) entry which is preliminary data.</text>
</comment>
<evidence type="ECO:0000256" key="1">
    <source>
        <dbReference type="ARBA" id="ARBA00022679"/>
    </source>
</evidence>
<dbReference type="InterPro" id="IPR039643">
    <property type="entry name" value="DhaM"/>
</dbReference>
<dbReference type="RefSeq" id="WP_232778634.1">
    <property type="nucleotide sequence ID" value="NZ_CP171739.1"/>
</dbReference>
<dbReference type="PROSITE" id="PS51096">
    <property type="entry name" value="PTS_EIIA_TYPE_4"/>
    <property type="match status" value="1"/>
</dbReference>
<evidence type="ECO:0000259" key="2">
    <source>
        <dbReference type="PROSITE" id="PS51096"/>
    </source>
</evidence>
<dbReference type="STRING" id="1469144.LI90_429"/>
<dbReference type="PANTHER" id="PTHR38594:SF1">
    <property type="entry name" value="PEP-DEPENDENT DIHYDROXYACETONE KINASE, PHOSPHORYL DONOR SUBUNIT DHAM"/>
    <property type="match status" value="1"/>
</dbReference>
<keyword evidence="3" id="KW-0670">Pyruvate</keyword>
<dbReference type="GO" id="GO:0047324">
    <property type="term" value="F:phosphoenolpyruvate-glycerone phosphotransferase activity"/>
    <property type="evidence" value="ECO:0007669"/>
    <property type="project" value="UniProtKB-EC"/>
</dbReference>
<accession>A0A132MLS3</accession>
<dbReference type="EC" id="2.7.1.121" evidence="3"/>
<organism evidence="3 4">
    <name type="scientific">Carbonactinospora thermoautotrophica</name>
    <dbReference type="NCBI Taxonomy" id="1469144"/>
    <lineage>
        <taxon>Bacteria</taxon>
        <taxon>Bacillati</taxon>
        <taxon>Actinomycetota</taxon>
        <taxon>Actinomycetes</taxon>
        <taxon>Kitasatosporales</taxon>
        <taxon>Carbonactinosporaceae</taxon>
        <taxon>Carbonactinospora</taxon>
    </lineage>
</organism>
<sequence length="142" mass="13930">MSERVDPGEAGVVGLVLVAHSAPVAEAVAELVGRLAGASVPVATAGGTDDDGFGTSSAKVRRALREADRGAGVLVVADLGSAVLTAKALLADPDVDDLPDRVEIADGPFLEGAVAAAMVAATGGDLAAAKAAAEEARHIPKL</sequence>
<proteinExistence type="predicted"/>
<dbReference type="GO" id="GO:0019563">
    <property type="term" value="P:glycerol catabolic process"/>
    <property type="evidence" value="ECO:0007669"/>
    <property type="project" value="InterPro"/>
</dbReference>
<keyword evidence="1 3" id="KW-0808">Transferase</keyword>